<name>A0AAW7XWY4_9RHOB</name>
<feature type="transmembrane region" description="Helical" evidence="1">
    <location>
        <begin position="190"/>
        <end position="218"/>
    </location>
</feature>
<dbReference type="Gene3D" id="1.20.1740.10">
    <property type="entry name" value="Amino acid/polyamine transporter I"/>
    <property type="match status" value="1"/>
</dbReference>
<accession>A0AAW7XWY4</accession>
<keyword evidence="1" id="KW-0812">Transmembrane</keyword>
<evidence type="ECO:0000313" key="3">
    <source>
        <dbReference type="Proteomes" id="UP001169823"/>
    </source>
</evidence>
<keyword evidence="1" id="KW-0472">Membrane</keyword>
<dbReference type="EMBL" id="JAUOPJ010000020">
    <property type="protein sequence ID" value="MDO6458834.1"/>
    <property type="molecule type" value="Genomic_DNA"/>
</dbReference>
<organism evidence="2 3">
    <name type="scientific">Celeribacter halophilus</name>
    <dbReference type="NCBI Taxonomy" id="576117"/>
    <lineage>
        <taxon>Bacteria</taxon>
        <taxon>Pseudomonadati</taxon>
        <taxon>Pseudomonadota</taxon>
        <taxon>Alphaproteobacteria</taxon>
        <taxon>Rhodobacterales</taxon>
        <taxon>Roseobacteraceae</taxon>
        <taxon>Celeribacter</taxon>
    </lineage>
</organism>
<feature type="transmembrane region" description="Helical" evidence="1">
    <location>
        <begin position="57"/>
        <end position="80"/>
    </location>
</feature>
<feature type="transmembrane region" description="Helical" evidence="1">
    <location>
        <begin position="132"/>
        <end position="151"/>
    </location>
</feature>
<feature type="transmembrane region" description="Helical" evidence="1">
    <location>
        <begin position="239"/>
        <end position="260"/>
    </location>
</feature>
<reference evidence="2" key="1">
    <citation type="submission" date="2023-07" db="EMBL/GenBank/DDBJ databases">
        <title>Genome content predicts the carbon catabolic preferences of heterotrophic bacteria.</title>
        <authorList>
            <person name="Gralka M."/>
        </authorList>
    </citation>
    <scope>NUCLEOTIDE SEQUENCE</scope>
    <source>
        <strain evidence="2">I2M02</strain>
    </source>
</reference>
<feature type="transmembrane region" description="Helical" evidence="1">
    <location>
        <begin position="349"/>
        <end position="365"/>
    </location>
</feature>
<gene>
    <name evidence="2" type="ORF">Q4494_17260</name>
</gene>
<evidence type="ECO:0000256" key="1">
    <source>
        <dbReference type="SAM" id="Phobius"/>
    </source>
</evidence>
<feature type="transmembrane region" description="Helical" evidence="1">
    <location>
        <begin position="30"/>
        <end position="51"/>
    </location>
</feature>
<feature type="transmembrane region" description="Helical" evidence="1">
    <location>
        <begin position="280"/>
        <end position="300"/>
    </location>
</feature>
<comment type="caution">
    <text evidence="2">The sequence shown here is derived from an EMBL/GenBank/DDBJ whole genome shotgun (WGS) entry which is preliminary data.</text>
</comment>
<feature type="transmembrane region" description="Helical" evidence="1">
    <location>
        <begin position="101"/>
        <end position="126"/>
    </location>
</feature>
<feature type="transmembrane region" description="Helical" evidence="1">
    <location>
        <begin position="6"/>
        <end position="23"/>
    </location>
</feature>
<protein>
    <submittedName>
        <fullName evidence="2">Uncharacterized protein</fullName>
    </submittedName>
</protein>
<feature type="transmembrane region" description="Helical" evidence="1">
    <location>
        <begin position="321"/>
        <end position="343"/>
    </location>
</feature>
<dbReference type="RefSeq" id="WP_303480851.1">
    <property type="nucleotide sequence ID" value="NZ_JAUOPJ010000020.1"/>
</dbReference>
<proteinExistence type="predicted"/>
<evidence type="ECO:0000313" key="2">
    <source>
        <dbReference type="EMBL" id="MDO6458834.1"/>
    </source>
</evidence>
<feature type="transmembrane region" description="Helical" evidence="1">
    <location>
        <begin position="374"/>
        <end position="395"/>
    </location>
</feature>
<feature type="transmembrane region" description="Helical" evidence="1">
    <location>
        <begin position="163"/>
        <end position="184"/>
    </location>
</feature>
<keyword evidence="1" id="KW-1133">Transmembrane helix</keyword>
<dbReference type="Proteomes" id="UP001169823">
    <property type="component" value="Unassembled WGS sequence"/>
</dbReference>
<dbReference type="AlphaFoldDB" id="A0AAW7XWY4"/>
<sequence length="396" mass="42377">MENTVIIAASVAVAALLMWPRLARAKLWRATVTPLASIIGSGFLVLGPILAESYGAWTPLAMALLCALSYAIGMAVRFNITAIDRHGHDLRSARLETVASWLLSLAYVISVAYYLNLLGAFAVSLTPWDTELAARWVTTAVFLVILGVGWIKGFAALEHLEQISVGLKLAIIAGLLVGLAWFFSGQTQSGVLVISAPTLTGWPALSLLFGLLVTVQGFETSRYLGDDYDAATRVHSMKLAQWISTAIYMVYVVLVAYVFLPDQIETSETAIIDMMELVTPILPLMLVIAALAAQFSAAVADTSGAGGLVEELTRQRVPVKIGYAVLVLLGLLITWALDVFQIISWASKAFAAYYTVQGMIAVVLAQREGKSRSLVTAFAAVSLMAASVTLFGSAVE</sequence>